<evidence type="ECO:0000313" key="8">
    <source>
        <dbReference type="Proteomes" id="UP001165082"/>
    </source>
</evidence>
<dbReference type="PRINTS" id="PR00843">
    <property type="entry name" value="GLHYDRLASE30"/>
</dbReference>
<keyword evidence="8" id="KW-1185">Reference proteome</keyword>
<evidence type="ECO:0000259" key="6">
    <source>
        <dbReference type="Pfam" id="PF17189"/>
    </source>
</evidence>
<name>A0A9W7DT24_9STRA</name>
<evidence type="ECO:0000256" key="2">
    <source>
        <dbReference type="ARBA" id="ARBA00022729"/>
    </source>
</evidence>
<feature type="signal peptide" evidence="4">
    <location>
        <begin position="1"/>
        <end position="15"/>
    </location>
</feature>
<gene>
    <name evidence="7" type="ORF">TrRE_jg10101</name>
</gene>
<dbReference type="GO" id="GO:0004348">
    <property type="term" value="F:glucosylceramidase activity"/>
    <property type="evidence" value="ECO:0007669"/>
    <property type="project" value="InterPro"/>
</dbReference>
<feature type="domain" description="Glycosyl hydrolase family 30 TIM-barrel" evidence="5">
    <location>
        <begin position="68"/>
        <end position="414"/>
    </location>
</feature>
<dbReference type="InterPro" id="IPR017853">
    <property type="entry name" value="GH"/>
</dbReference>
<dbReference type="Gene3D" id="3.20.20.80">
    <property type="entry name" value="Glycosidases"/>
    <property type="match status" value="1"/>
</dbReference>
<dbReference type="AlphaFoldDB" id="A0A9W7DT24"/>
<proteinExistence type="inferred from homology"/>
<feature type="domain" description="Glycosyl hydrolase family 30 beta sandwich" evidence="6">
    <location>
        <begin position="450"/>
        <end position="501"/>
    </location>
</feature>
<feature type="chain" id="PRO_5040925918" description="Glucosylceramidase" evidence="4">
    <location>
        <begin position="16"/>
        <end position="506"/>
    </location>
</feature>
<evidence type="ECO:0000313" key="7">
    <source>
        <dbReference type="EMBL" id="GMH55234.1"/>
    </source>
</evidence>
<evidence type="ECO:0000256" key="3">
    <source>
        <dbReference type="ARBA" id="ARBA00022801"/>
    </source>
</evidence>
<keyword evidence="2 4" id="KW-0732">Signal</keyword>
<evidence type="ECO:0000256" key="1">
    <source>
        <dbReference type="ARBA" id="ARBA00005382"/>
    </source>
</evidence>
<evidence type="ECO:0008006" key="9">
    <source>
        <dbReference type="Google" id="ProtNLM"/>
    </source>
</evidence>
<evidence type="ECO:0000259" key="5">
    <source>
        <dbReference type="Pfam" id="PF02055"/>
    </source>
</evidence>
<dbReference type="InterPro" id="IPR033453">
    <property type="entry name" value="Glyco_hydro_30_TIM-barrel"/>
</dbReference>
<dbReference type="InterPro" id="IPR013780">
    <property type="entry name" value="Glyco_hydro_b"/>
</dbReference>
<comment type="caution">
    <text evidence="7">The sequence shown here is derived from an EMBL/GenBank/DDBJ whole genome shotgun (WGS) entry which is preliminary data.</text>
</comment>
<dbReference type="EMBL" id="BRXZ01002135">
    <property type="protein sequence ID" value="GMH55234.1"/>
    <property type="molecule type" value="Genomic_DNA"/>
</dbReference>
<reference evidence="7" key="1">
    <citation type="submission" date="2022-07" db="EMBL/GenBank/DDBJ databases">
        <title>Genome analysis of Parmales, a sister group of diatoms, reveals the evolutionary specialization of diatoms from phago-mixotrophs to photoautotrophs.</title>
        <authorList>
            <person name="Ban H."/>
            <person name="Sato S."/>
            <person name="Yoshikawa S."/>
            <person name="Kazumasa Y."/>
            <person name="Nakamura Y."/>
            <person name="Ichinomiya M."/>
            <person name="Saitoh K."/>
            <person name="Sato N."/>
            <person name="Blanc-Mathieu R."/>
            <person name="Endo H."/>
            <person name="Kuwata A."/>
            <person name="Ogata H."/>
        </authorList>
    </citation>
    <scope>NUCLEOTIDE SEQUENCE</scope>
</reference>
<dbReference type="GO" id="GO:0006680">
    <property type="term" value="P:glucosylceramide catabolic process"/>
    <property type="evidence" value="ECO:0007669"/>
    <property type="project" value="TreeGrafter"/>
</dbReference>
<evidence type="ECO:0000256" key="4">
    <source>
        <dbReference type="SAM" id="SignalP"/>
    </source>
</evidence>
<comment type="similarity">
    <text evidence="1">Belongs to the glycosyl hydrolase 30 family.</text>
</comment>
<keyword evidence="3" id="KW-0378">Hydrolase</keyword>
<dbReference type="Pfam" id="PF17189">
    <property type="entry name" value="Glyco_hydro_30C"/>
    <property type="match status" value="1"/>
</dbReference>
<dbReference type="Proteomes" id="UP001165082">
    <property type="component" value="Unassembled WGS sequence"/>
</dbReference>
<dbReference type="SUPFAM" id="SSF51445">
    <property type="entry name" value="(Trans)glycosidases"/>
    <property type="match status" value="1"/>
</dbReference>
<dbReference type="InterPro" id="IPR033452">
    <property type="entry name" value="GH30_C"/>
</dbReference>
<protein>
    <recommendedName>
        <fullName evidence="9">Glucosylceramidase</fullName>
    </recommendedName>
</protein>
<sequence length="506" mass="55656">MNLLLPYLLTLTAHAAYIGPSVSYWSTSQHTDDRLTPQENINFTPSSNNPEQATFTIKVDPYTSSQTIEGFGGALTQSSAAVYNQLPEELQVQLIEAYYGESGIKFSTGRLPIHSCDFSPETYTFDETKGDTELKDFDAEIQYDQKLSLPLIKAAVQANPSLKLFGSPWSPPAWMKDTNNMLGGGALLPEYARTWAEYFSKWITAYKQQGVDVWGVTVQNEPENAASWESCIYTAEETRDFVAEHLGPVLNGDHPGVKIFGFDHNKDHVKEWADTLFSANSTSKDYVDGIAFHWYSGSCFDNVQSVSDTYPDKTLLPSEACYELTVLDDDATPEEWLVGGTWTKGEGYGYDIIGDLNAGASGWTDWNILLDQEGGPNHVGNFCDAGAIGDVASAEKALYLHPQYFYLGHFSKFLQPGSVKVGGQVVKNGGDDDDDDFETCSWPYGKCDETTLHATTFKDVDGNIVVVAMNCGADDKDFQLEIKEVDGVLANVVPANSIQTYVIGDV</sequence>
<dbReference type="Gene3D" id="2.60.40.1180">
    <property type="entry name" value="Golgi alpha-mannosidase II"/>
    <property type="match status" value="1"/>
</dbReference>
<dbReference type="PANTHER" id="PTHR11069:SF23">
    <property type="entry name" value="LYSOSOMAL ACID GLUCOSYLCERAMIDASE"/>
    <property type="match status" value="1"/>
</dbReference>
<dbReference type="InterPro" id="IPR001139">
    <property type="entry name" value="Glyco_hydro_30"/>
</dbReference>
<dbReference type="PANTHER" id="PTHR11069">
    <property type="entry name" value="GLUCOSYLCERAMIDASE"/>
    <property type="match status" value="1"/>
</dbReference>
<accession>A0A9W7DT24</accession>
<dbReference type="GO" id="GO:0016020">
    <property type="term" value="C:membrane"/>
    <property type="evidence" value="ECO:0007669"/>
    <property type="project" value="GOC"/>
</dbReference>
<organism evidence="7 8">
    <name type="scientific">Triparma retinervis</name>
    <dbReference type="NCBI Taxonomy" id="2557542"/>
    <lineage>
        <taxon>Eukaryota</taxon>
        <taxon>Sar</taxon>
        <taxon>Stramenopiles</taxon>
        <taxon>Ochrophyta</taxon>
        <taxon>Bolidophyceae</taxon>
        <taxon>Parmales</taxon>
        <taxon>Triparmaceae</taxon>
        <taxon>Triparma</taxon>
    </lineage>
</organism>
<dbReference type="Pfam" id="PF02055">
    <property type="entry name" value="Glyco_hydro_30"/>
    <property type="match status" value="1"/>
</dbReference>
<dbReference type="OrthoDB" id="2160638at2759"/>